<dbReference type="SUPFAM" id="SSF81321">
    <property type="entry name" value="Family A G protein-coupled receptor-like"/>
    <property type="match status" value="1"/>
</dbReference>
<dbReference type="InterPro" id="IPR000276">
    <property type="entry name" value="GPCR_Rhodpsn"/>
</dbReference>
<feature type="transmembrane region" description="Helical" evidence="11">
    <location>
        <begin position="138"/>
        <end position="159"/>
    </location>
</feature>
<dbReference type="RefSeq" id="XP_032808335.1">
    <property type="nucleotide sequence ID" value="XM_032952444.1"/>
</dbReference>
<accession>A0AAJ7T0V5</accession>
<keyword evidence="4 11" id="KW-1133">Transmembrane helix</keyword>
<protein>
    <submittedName>
        <fullName evidence="14">Melanin-concentrating hormone receptor 1-like</fullName>
    </submittedName>
</protein>
<evidence type="ECO:0000256" key="11">
    <source>
        <dbReference type="SAM" id="Phobius"/>
    </source>
</evidence>
<dbReference type="PROSITE" id="PS50262">
    <property type="entry name" value="G_PROTEIN_RECEP_F1_2"/>
    <property type="match status" value="1"/>
</dbReference>
<evidence type="ECO:0000256" key="5">
    <source>
        <dbReference type="ARBA" id="ARBA00023040"/>
    </source>
</evidence>
<dbReference type="Gene3D" id="1.20.1070.10">
    <property type="entry name" value="Rhodopsin 7-helix transmembrane proteins"/>
    <property type="match status" value="1"/>
</dbReference>
<feature type="transmembrane region" description="Helical" evidence="11">
    <location>
        <begin position="57"/>
        <end position="77"/>
    </location>
</feature>
<dbReference type="GO" id="GO:0005886">
    <property type="term" value="C:plasma membrane"/>
    <property type="evidence" value="ECO:0007669"/>
    <property type="project" value="UniProtKB-SubCell"/>
</dbReference>
<keyword evidence="7 10" id="KW-0675">Receptor</keyword>
<evidence type="ECO:0000256" key="4">
    <source>
        <dbReference type="ARBA" id="ARBA00022989"/>
    </source>
</evidence>
<dbReference type="InterPro" id="IPR017452">
    <property type="entry name" value="GPCR_Rhodpsn_7TM"/>
</dbReference>
<comment type="subcellular location">
    <subcellularLocation>
        <location evidence="1">Cell membrane</location>
        <topology evidence="1">Multi-pass membrane protein</topology>
    </subcellularLocation>
</comment>
<feature type="transmembrane region" description="Helical" evidence="11">
    <location>
        <begin position="179"/>
        <end position="209"/>
    </location>
</feature>
<dbReference type="GO" id="GO:0004930">
    <property type="term" value="F:G protein-coupled receptor activity"/>
    <property type="evidence" value="ECO:0007669"/>
    <property type="project" value="UniProtKB-KW"/>
</dbReference>
<keyword evidence="3 10" id="KW-0812">Transmembrane</keyword>
<keyword evidence="6 11" id="KW-0472">Membrane</keyword>
<keyword evidence="2" id="KW-1003">Cell membrane</keyword>
<feature type="transmembrane region" description="Helical" evidence="11">
    <location>
        <begin position="269"/>
        <end position="295"/>
    </location>
</feature>
<proteinExistence type="inferred from homology"/>
<dbReference type="PROSITE" id="PS00237">
    <property type="entry name" value="G_PROTEIN_RECEP_F1_1"/>
    <property type="match status" value="1"/>
</dbReference>
<comment type="similarity">
    <text evidence="10">Belongs to the G-protein coupled receptor 1 family.</text>
</comment>
<evidence type="ECO:0000256" key="10">
    <source>
        <dbReference type="RuleBase" id="RU000688"/>
    </source>
</evidence>
<dbReference type="Proteomes" id="UP001318040">
    <property type="component" value="Chromosome 11"/>
</dbReference>
<evidence type="ECO:0000313" key="14">
    <source>
        <dbReference type="RefSeq" id="XP_032808335.1"/>
    </source>
</evidence>
<organism evidence="13 14">
    <name type="scientific">Petromyzon marinus</name>
    <name type="common">Sea lamprey</name>
    <dbReference type="NCBI Taxonomy" id="7757"/>
    <lineage>
        <taxon>Eukaryota</taxon>
        <taxon>Metazoa</taxon>
        <taxon>Chordata</taxon>
        <taxon>Craniata</taxon>
        <taxon>Vertebrata</taxon>
        <taxon>Cyclostomata</taxon>
        <taxon>Hyperoartia</taxon>
        <taxon>Petromyzontiformes</taxon>
        <taxon>Petromyzontidae</taxon>
        <taxon>Petromyzon</taxon>
    </lineage>
</organism>
<dbReference type="PANTHER" id="PTHR24229">
    <property type="entry name" value="NEUROPEPTIDES RECEPTOR"/>
    <property type="match status" value="1"/>
</dbReference>
<dbReference type="Pfam" id="PF00001">
    <property type="entry name" value="7tm_1"/>
    <property type="match status" value="1"/>
</dbReference>
<feature type="transmembrane region" description="Helical" evidence="11">
    <location>
        <begin position="230"/>
        <end position="249"/>
    </location>
</feature>
<keyword evidence="5 10" id="KW-0297">G-protein coupled receptor</keyword>
<evidence type="ECO:0000256" key="6">
    <source>
        <dbReference type="ARBA" id="ARBA00023136"/>
    </source>
</evidence>
<keyword evidence="8" id="KW-0325">Glycoprotein</keyword>
<evidence type="ECO:0000256" key="7">
    <source>
        <dbReference type="ARBA" id="ARBA00023170"/>
    </source>
</evidence>
<evidence type="ECO:0000256" key="1">
    <source>
        <dbReference type="ARBA" id="ARBA00004651"/>
    </source>
</evidence>
<feature type="transmembrane region" description="Helical" evidence="11">
    <location>
        <begin position="105"/>
        <end position="126"/>
    </location>
</feature>
<sequence>MSNSTFNVSGDAAASSSHAPLQATYVLLCVCGVAANGAVICALACGGGGKRRHVSDAYVFNLAVADLLFLLGMPFLAHQLVSEQRWRFGWFMCKALTLVDVNNQYTSVGTVTVLCIDRYIAVAHPLTAATNRTMRGAFLVNLLVWLCSLLLSLPAPVYASVLHIDGVEVCALDFPEARLGATAFAVANFALAFAAPLALISVFYALALRRVSSATRRGARLRPQNSRSRRATRTAVAIVVAFAACWAPFHAMQMVGLTLSEPTDGFHLAYQLSICLGYAHSCINPVLLIFFTEFFKERLPCARFRARRQCRYHDNRQRRRCCCCCCRRRSCCCCCSRLCCCCCCWDGGATSGDVGKMPGKAGERRSAWCSDRNAAGDDGGGGDDEEVAAATLMTTTSTPPAVAAAPMGEGSDARVQEQLHVEEFTTTCLSVSLVEAAPAMPTPSDECLNRSWASPMAMQPQMSTWCCV</sequence>
<keyword evidence="9 10" id="KW-0807">Transducer</keyword>
<dbReference type="InterPro" id="IPR008361">
    <property type="entry name" value="MCH_rcpt"/>
</dbReference>
<dbReference type="GO" id="GO:0043005">
    <property type="term" value="C:neuron projection"/>
    <property type="evidence" value="ECO:0007669"/>
    <property type="project" value="TreeGrafter"/>
</dbReference>
<dbReference type="GO" id="GO:0007218">
    <property type="term" value="P:neuropeptide signaling pathway"/>
    <property type="evidence" value="ECO:0007669"/>
    <property type="project" value="TreeGrafter"/>
</dbReference>
<dbReference type="PRINTS" id="PR00237">
    <property type="entry name" value="GPCRRHODOPSN"/>
</dbReference>
<feature type="domain" description="G-protein coupled receptors family 1 profile" evidence="12">
    <location>
        <begin position="35"/>
        <end position="288"/>
    </location>
</feature>
<dbReference type="KEGG" id="pmrn:116941379"/>
<evidence type="ECO:0000256" key="2">
    <source>
        <dbReference type="ARBA" id="ARBA00022475"/>
    </source>
</evidence>
<evidence type="ECO:0000256" key="9">
    <source>
        <dbReference type="ARBA" id="ARBA00023224"/>
    </source>
</evidence>
<evidence type="ECO:0000256" key="3">
    <source>
        <dbReference type="ARBA" id="ARBA00022692"/>
    </source>
</evidence>
<dbReference type="GO" id="GO:0042923">
    <property type="term" value="F:neuropeptide binding"/>
    <property type="evidence" value="ECO:0007669"/>
    <property type="project" value="TreeGrafter"/>
</dbReference>
<dbReference type="AlphaFoldDB" id="A0AAJ7T0V5"/>
<keyword evidence="13" id="KW-1185">Reference proteome</keyword>
<reference evidence="14" key="1">
    <citation type="submission" date="2025-08" db="UniProtKB">
        <authorList>
            <consortium name="RefSeq"/>
        </authorList>
    </citation>
    <scope>IDENTIFICATION</scope>
    <source>
        <tissue evidence="14">Sperm</tissue>
    </source>
</reference>
<dbReference type="PRINTS" id="PR01783">
    <property type="entry name" value="MCHRECEPTOR"/>
</dbReference>
<gene>
    <name evidence="14" type="primary">LOC116941379</name>
</gene>
<evidence type="ECO:0000259" key="12">
    <source>
        <dbReference type="PROSITE" id="PS50262"/>
    </source>
</evidence>
<dbReference type="PANTHER" id="PTHR24229:SF85">
    <property type="entry name" value="MELANIN-CONCENTRATING HORMONE RECEPTOR 2"/>
    <property type="match status" value="1"/>
</dbReference>
<name>A0AAJ7T0V5_PETMA</name>
<evidence type="ECO:0000256" key="8">
    <source>
        <dbReference type="ARBA" id="ARBA00023180"/>
    </source>
</evidence>
<evidence type="ECO:0000313" key="13">
    <source>
        <dbReference type="Proteomes" id="UP001318040"/>
    </source>
</evidence>
<feature type="transmembrane region" description="Helical" evidence="11">
    <location>
        <begin position="25"/>
        <end position="45"/>
    </location>
</feature>